<feature type="non-terminal residue" evidence="2">
    <location>
        <position position="1"/>
    </location>
</feature>
<sequence length="126" mass="13802">ERPHGRPRRGWGGRATWGGPVGVDEGAGGLGSRAAQAGTRDLFGRFQPQPHPHGTRGGHDRQPRAVRSPWQRARGSRGERSAEGFGRQRFPASHAGQGLPRRTGRLPGHQDDARDRRRPEDVSRAL</sequence>
<proteinExistence type="predicted"/>
<feature type="region of interest" description="Disordered" evidence="1">
    <location>
        <begin position="1"/>
        <end position="126"/>
    </location>
</feature>
<gene>
    <name evidence="2" type="ORF">AVDCRST_MAG82-1184</name>
</gene>
<name>A0A6J4PIE1_9ACTN</name>
<protein>
    <submittedName>
        <fullName evidence="2">Programmed cell death toxin YdcE</fullName>
    </submittedName>
</protein>
<feature type="compositionally biased region" description="Basic and acidic residues" evidence="1">
    <location>
        <begin position="108"/>
        <end position="126"/>
    </location>
</feature>
<evidence type="ECO:0000256" key="1">
    <source>
        <dbReference type="SAM" id="MobiDB-lite"/>
    </source>
</evidence>
<dbReference type="EMBL" id="CADCVA010000161">
    <property type="protein sequence ID" value="CAA9417142.1"/>
    <property type="molecule type" value="Genomic_DNA"/>
</dbReference>
<dbReference type="AlphaFoldDB" id="A0A6J4PIE1"/>
<reference evidence="2" key="1">
    <citation type="submission" date="2020-02" db="EMBL/GenBank/DDBJ databases">
        <authorList>
            <person name="Meier V. D."/>
        </authorList>
    </citation>
    <scope>NUCLEOTIDE SEQUENCE</scope>
    <source>
        <strain evidence="2">AVDCRST_MAG82</strain>
    </source>
</reference>
<accession>A0A6J4PIE1</accession>
<feature type="compositionally biased region" description="Basic residues" evidence="1">
    <location>
        <begin position="1"/>
        <end position="11"/>
    </location>
</feature>
<feature type="compositionally biased region" description="Gly residues" evidence="1">
    <location>
        <begin position="12"/>
        <end position="31"/>
    </location>
</feature>
<organism evidence="2">
    <name type="scientific">uncultured Rubrobacteraceae bacterium</name>
    <dbReference type="NCBI Taxonomy" id="349277"/>
    <lineage>
        <taxon>Bacteria</taxon>
        <taxon>Bacillati</taxon>
        <taxon>Actinomycetota</taxon>
        <taxon>Rubrobacteria</taxon>
        <taxon>Rubrobacterales</taxon>
        <taxon>Rubrobacteraceae</taxon>
        <taxon>environmental samples</taxon>
    </lineage>
</organism>
<evidence type="ECO:0000313" key="2">
    <source>
        <dbReference type="EMBL" id="CAA9417142.1"/>
    </source>
</evidence>
<feature type="non-terminal residue" evidence="2">
    <location>
        <position position="126"/>
    </location>
</feature>